<accession>A0AAD8Y8D5</accession>
<dbReference type="InterPro" id="IPR009073">
    <property type="entry name" value="HscB_oligo_C"/>
</dbReference>
<name>A0AAD8Y8D5_9STRA</name>
<dbReference type="InterPro" id="IPR036386">
    <property type="entry name" value="HscB_C_sf"/>
</dbReference>
<dbReference type="Pfam" id="PF07743">
    <property type="entry name" value="HSCB_C"/>
    <property type="match status" value="1"/>
</dbReference>
<sequence>MNLFAVSLRRAAPSSICRNGASSSNIVARFSGAAATTPSSRPQDGNENEIDHFRILGFERTFTIPMNELKAKYKHLMKDLHPDRYATASKEVSAQKGAMATDVTRAYGVVGDPLLRSLHLLELHGTPIEEMNDQSIIDHALLFEVMEIREQIEDSSTDEELRPILQSSIKKKEELIDQLAEAFQEGRVEDAKRITAKLQYWARIEETIVGKMTSVHKQ</sequence>
<dbReference type="GO" id="GO:0044571">
    <property type="term" value="P:[2Fe-2S] cluster assembly"/>
    <property type="evidence" value="ECO:0007669"/>
    <property type="project" value="InterPro"/>
</dbReference>
<dbReference type="Gene3D" id="1.10.287.110">
    <property type="entry name" value="DnaJ domain"/>
    <property type="match status" value="1"/>
</dbReference>
<evidence type="ECO:0000256" key="1">
    <source>
        <dbReference type="ARBA" id="ARBA00010476"/>
    </source>
</evidence>
<keyword evidence="2" id="KW-0143">Chaperone</keyword>
<dbReference type="EMBL" id="JATAAI010000012">
    <property type="protein sequence ID" value="KAK1741714.1"/>
    <property type="molecule type" value="Genomic_DNA"/>
</dbReference>
<dbReference type="GO" id="GO:0051259">
    <property type="term" value="P:protein complex oligomerization"/>
    <property type="evidence" value="ECO:0007669"/>
    <property type="project" value="InterPro"/>
</dbReference>
<dbReference type="SUPFAM" id="SSF47144">
    <property type="entry name" value="HSC20 (HSCB), C-terminal oligomerisation domain"/>
    <property type="match status" value="1"/>
</dbReference>
<dbReference type="AlphaFoldDB" id="A0AAD8Y8D5"/>
<evidence type="ECO:0000313" key="4">
    <source>
        <dbReference type="EMBL" id="KAK1741714.1"/>
    </source>
</evidence>
<proteinExistence type="inferred from homology"/>
<organism evidence="4 5">
    <name type="scientific">Skeletonema marinoi</name>
    <dbReference type="NCBI Taxonomy" id="267567"/>
    <lineage>
        <taxon>Eukaryota</taxon>
        <taxon>Sar</taxon>
        <taxon>Stramenopiles</taxon>
        <taxon>Ochrophyta</taxon>
        <taxon>Bacillariophyta</taxon>
        <taxon>Coscinodiscophyceae</taxon>
        <taxon>Thalassiosirophycidae</taxon>
        <taxon>Thalassiosirales</taxon>
        <taxon>Skeletonemataceae</taxon>
        <taxon>Skeletonema</taxon>
        <taxon>Skeletonema marinoi-dohrnii complex</taxon>
    </lineage>
</organism>
<gene>
    <name evidence="4" type="ORF">QTG54_007287</name>
</gene>
<dbReference type="PANTHER" id="PTHR14021:SF15">
    <property type="entry name" value="IRON-SULFUR CLUSTER CO-CHAPERONE PROTEIN HSCB"/>
    <property type="match status" value="1"/>
</dbReference>
<dbReference type="NCBIfam" id="TIGR00714">
    <property type="entry name" value="hscB"/>
    <property type="match status" value="1"/>
</dbReference>
<dbReference type="SUPFAM" id="SSF46565">
    <property type="entry name" value="Chaperone J-domain"/>
    <property type="match status" value="1"/>
</dbReference>
<dbReference type="InterPro" id="IPR036869">
    <property type="entry name" value="J_dom_sf"/>
</dbReference>
<evidence type="ECO:0000313" key="5">
    <source>
        <dbReference type="Proteomes" id="UP001224775"/>
    </source>
</evidence>
<dbReference type="PANTHER" id="PTHR14021">
    <property type="entry name" value="IRON-SULFUR CLUSTER CO-CHAPERONE PROTEIN HSCB"/>
    <property type="match status" value="1"/>
</dbReference>
<dbReference type="Proteomes" id="UP001224775">
    <property type="component" value="Unassembled WGS sequence"/>
</dbReference>
<comment type="similarity">
    <text evidence="1">Belongs to the HscB family.</text>
</comment>
<protein>
    <submittedName>
        <fullName evidence="4">Iron-sulfur cluster co-chaperone protein HscB</fullName>
    </submittedName>
</protein>
<evidence type="ECO:0000256" key="2">
    <source>
        <dbReference type="ARBA" id="ARBA00023186"/>
    </source>
</evidence>
<dbReference type="InterPro" id="IPR004640">
    <property type="entry name" value="HscB"/>
</dbReference>
<comment type="caution">
    <text evidence="4">The sequence shown here is derived from an EMBL/GenBank/DDBJ whole genome shotgun (WGS) entry which is preliminary data.</text>
</comment>
<dbReference type="Gene3D" id="1.20.1280.20">
    <property type="entry name" value="HscB, C-terminal domain"/>
    <property type="match status" value="1"/>
</dbReference>
<dbReference type="GO" id="GO:0001671">
    <property type="term" value="F:ATPase activator activity"/>
    <property type="evidence" value="ECO:0007669"/>
    <property type="project" value="InterPro"/>
</dbReference>
<dbReference type="InterPro" id="IPR001623">
    <property type="entry name" value="DnaJ_domain"/>
</dbReference>
<evidence type="ECO:0000259" key="3">
    <source>
        <dbReference type="PROSITE" id="PS50076"/>
    </source>
</evidence>
<keyword evidence="5" id="KW-1185">Reference proteome</keyword>
<dbReference type="GO" id="GO:0005739">
    <property type="term" value="C:mitochondrion"/>
    <property type="evidence" value="ECO:0007669"/>
    <property type="project" value="TreeGrafter"/>
</dbReference>
<dbReference type="GO" id="GO:0051087">
    <property type="term" value="F:protein-folding chaperone binding"/>
    <property type="evidence" value="ECO:0007669"/>
    <property type="project" value="InterPro"/>
</dbReference>
<reference evidence="4" key="1">
    <citation type="submission" date="2023-06" db="EMBL/GenBank/DDBJ databases">
        <title>Survivors Of The Sea: Transcriptome response of Skeletonema marinoi to long-term dormancy.</title>
        <authorList>
            <person name="Pinder M.I.M."/>
            <person name="Kourtchenko O."/>
            <person name="Robertson E.K."/>
            <person name="Larsson T."/>
            <person name="Maumus F."/>
            <person name="Osuna-Cruz C.M."/>
            <person name="Vancaester E."/>
            <person name="Stenow R."/>
            <person name="Vandepoele K."/>
            <person name="Ploug H."/>
            <person name="Bruchert V."/>
            <person name="Godhe A."/>
            <person name="Topel M."/>
        </authorList>
    </citation>
    <scope>NUCLEOTIDE SEQUENCE</scope>
    <source>
        <strain evidence="4">R05AC</strain>
    </source>
</reference>
<feature type="domain" description="J" evidence="3">
    <location>
        <begin position="51"/>
        <end position="125"/>
    </location>
</feature>
<dbReference type="PROSITE" id="PS50076">
    <property type="entry name" value="DNAJ_2"/>
    <property type="match status" value="1"/>
</dbReference>
<dbReference type="CDD" id="cd06257">
    <property type="entry name" value="DnaJ"/>
    <property type="match status" value="1"/>
</dbReference>
<dbReference type="SMART" id="SM00271">
    <property type="entry name" value="DnaJ"/>
    <property type="match status" value="1"/>
</dbReference>